<dbReference type="EMBL" id="CP120678">
    <property type="protein sequence ID" value="WIW71933.1"/>
    <property type="molecule type" value="Genomic_DNA"/>
</dbReference>
<dbReference type="SUPFAM" id="SSF53613">
    <property type="entry name" value="Ribokinase-like"/>
    <property type="match status" value="1"/>
</dbReference>
<dbReference type="InterPro" id="IPR029056">
    <property type="entry name" value="Ribokinase-like"/>
</dbReference>
<dbReference type="Proteomes" id="UP001243623">
    <property type="component" value="Chromosome"/>
</dbReference>
<organism evidence="4 5">
    <name type="scientific">Selenobaculum gibii</name>
    <dbReference type="NCBI Taxonomy" id="3054208"/>
    <lineage>
        <taxon>Bacteria</taxon>
        <taxon>Bacillati</taxon>
        <taxon>Bacillota</taxon>
        <taxon>Negativicutes</taxon>
        <taxon>Selenomonadales</taxon>
        <taxon>Selenomonadaceae</taxon>
        <taxon>Selenobaculum</taxon>
    </lineage>
</organism>
<dbReference type="InterPro" id="IPR002173">
    <property type="entry name" value="Carboh/pur_kinase_PfkB_CS"/>
</dbReference>
<dbReference type="InterPro" id="IPR011913">
    <property type="entry name" value="RfaE_dom_I"/>
</dbReference>
<dbReference type="Gene3D" id="3.40.1190.20">
    <property type="match status" value="1"/>
</dbReference>
<dbReference type="GO" id="GO:0033786">
    <property type="term" value="F:heptose-1-phosphate adenylyltransferase activity"/>
    <property type="evidence" value="ECO:0007669"/>
    <property type="project" value="TreeGrafter"/>
</dbReference>
<reference evidence="4" key="1">
    <citation type="submission" date="2023-03" db="EMBL/GenBank/DDBJ databases">
        <title>Selenobaculum gbiensis gen. nov. sp. nov., a new bacterium isolated from the gut microbiota of IBD patient.</title>
        <authorList>
            <person name="Yeo S."/>
            <person name="Park H."/>
            <person name="Huh C.S."/>
        </authorList>
    </citation>
    <scope>NUCLEOTIDE SEQUENCE</scope>
    <source>
        <strain evidence="4">ICN-92133</strain>
    </source>
</reference>
<protein>
    <submittedName>
        <fullName evidence="4">D-glycero-beta-D-manno-heptose-7-phosphate kinase</fullName>
    </submittedName>
</protein>
<dbReference type="GO" id="GO:0033785">
    <property type="term" value="F:heptose 7-phosphate kinase activity"/>
    <property type="evidence" value="ECO:0007669"/>
    <property type="project" value="TreeGrafter"/>
</dbReference>
<evidence type="ECO:0000259" key="3">
    <source>
        <dbReference type="Pfam" id="PF00294"/>
    </source>
</evidence>
<dbReference type="FunFam" id="3.40.1190.20:FF:000002">
    <property type="entry name" value="Bifunctional protein HldE"/>
    <property type="match status" value="1"/>
</dbReference>
<accession>A0A9Y2AKP3</accession>
<dbReference type="GO" id="GO:0005829">
    <property type="term" value="C:cytosol"/>
    <property type="evidence" value="ECO:0007669"/>
    <property type="project" value="TreeGrafter"/>
</dbReference>
<keyword evidence="2 4" id="KW-0418">Kinase</keyword>
<dbReference type="KEGG" id="sgbi:P3F81_01715"/>
<name>A0A9Y2AKP3_9FIRM</name>
<evidence type="ECO:0000256" key="1">
    <source>
        <dbReference type="ARBA" id="ARBA00022679"/>
    </source>
</evidence>
<sequence length="332" mass="36439">MLATKEFVLGKVNQCRILVVGDVMLDKYYFGEVKRISPEAPVPITRVIRQKEALGGAANVAHNLSLLGCQTFLAGIVGDDIHCLSLENELKKEKIYAGGLIKTKRPTTTKLRVMGGHQQMLRLDFEENHALETEYEISLIQYISDLLKKGINCVIISDYAKGVCTYSFCQQIIQLSAMHQVPVIIDPKGDNWSKYKNADYLTPNLKELNEVLVESIINEDEAVKTSGQIVKRKFKIKNIIVTRSERGLSLIGNRQVVHIPTVAQEVFDVSGAGDTVIAVFGASISAGLSPKVAASLANIAAGIVVGKLGTYAVSQEELLQKLEELTRVEKGE</sequence>
<evidence type="ECO:0000256" key="2">
    <source>
        <dbReference type="ARBA" id="ARBA00022777"/>
    </source>
</evidence>
<dbReference type="PROSITE" id="PS00583">
    <property type="entry name" value="PFKB_KINASES_1"/>
    <property type="match status" value="1"/>
</dbReference>
<feature type="domain" description="Carbohydrate kinase PfkB" evidence="3">
    <location>
        <begin position="17"/>
        <end position="312"/>
    </location>
</feature>
<dbReference type="PANTHER" id="PTHR46969:SF1">
    <property type="entry name" value="BIFUNCTIONAL PROTEIN HLDE"/>
    <property type="match status" value="1"/>
</dbReference>
<gene>
    <name evidence="4" type="primary">rfaE1</name>
    <name evidence="4" type="ORF">P3F81_01715</name>
</gene>
<dbReference type="NCBIfam" id="TIGR02198">
    <property type="entry name" value="rfaE_dom_I"/>
    <property type="match status" value="1"/>
</dbReference>
<keyword evidence="1" id="KW-0808">Transferase</keyword>
<dbReference type="InterPro" id="IPR011611">
    <property type="entry name" value="PfkB_dom"/>
</dbReference>
<keyword evidence="5" id="KW-1185">Reference proteome</keyword>
<dbReference type="Pfam" id="PF00294">
    <property type="entry name" value="PfkB"/>
    <property type="match status" value="1"/>
</dbReference>
<dbReference type="PANTHER" id="PTHR46969">
    <property type="entry name" value="BIFUNCTIONAL PROTEIN HLDE"/>
    <property type="match status" value="1"/>
</dbReference>
<dbReference type="CDD" id="cd01172">
    <property type="entry name" value="RfaE_like"/>
    <property type="match status" value="1"/>
</dbReference>
<proteinExistence type="predicted"/>
<evidence type="ECO:0000313" key="5">
    <source>
        <dbReference type="Proteomes" id="UP001243623"/>
    </source>
</evidence>
<evidence type="ECO:0000313" key="4">
    <source>
        <dbReference type="EMBL" id="WIW71933.1"/>
    </source>
</evidence>
<dbReference type="AlphaFoldDB" id="A0A9Y2AKP3"/>
<dbReference type="GO" id="GO:0016773">
    <property type="term" value="F:phosphotransferase activity, alcohol group as acceptor"/>
    <property type="evidence" value="ECO:0007669"/>
    <property type="project" value="InterPro"/>
</dbReference>